<dbReference type="CDD" id="cd22679">
    <property type="entry name" value="FHA_SLMAP"/>
    <property type="match status" value="1"/>
</dbReference>
<sequence>MQEAVMCMVATPKSHPFEERRIKVGPESDPVKIGRAVARTQPTDENGVFDCKVLSRNHAIVWYNKGVFWIRDTKSSNGTFVNNEKLLAQGKDSDARKIFSGDIIQLGVEIVENTNKVAYGCIYAVIQCYNEEGKLVSGGNLEEIGGFKNGGTLLSDRKLFQMQQYLSEAIYREKLREDKITELMSIIEANEQAAETAWKSLVNEDRLLAKIEALEAQLTVSTNNNEVDKLKEDTLTMIDEKTKFEAMTKDTIRRLQEENGEMISRLKDLERSLDNTETTCNQLRSTTADLENMLAETTEMNKEQQYELMNEETYRIQIEDELANTKKKLQDIQQKFLALSKTSVENETATSLSRLLANALNGGSIIAQQELTLLIDSLSNANYLPTPIDALKLAENQHLELYSAENNEAPENMKKKEDYLKEILELQAKNRKLENDLSRISQLNTILQIQIAEENAENCHVAAAQNLSENHSTEKRVLLDITTEVDMEIEGEEESSDNSGNSILEFGKSGKNSMKINDGLAQFSLLFSIAPIIAIFLSIFVPINNRFFGKVPKSLENDKKEDEKSK</sequence>
<organism evidence="4 5">
    <name type="scientific">Caenorhabditis angaria</name>
    <dbReference type="NCBI Taxonomy" id="860376"/>
    <lineage>
        <taxon>Eukaryota</taxon>
        <taxon>Metazoa</taxon>
        <taxon>Ecdysozoa</taxon>
        <taxon>Nematoda</taxon>
        <taxon>Chromadorea</taxon>
        <taxon>Rhabditida</taxon>
        <taxon>Rhabditina</taxon>
        <taxon>Rhabditomorpha</taxon>
        <taxon>Rhabditoidea</taxon>
        <taxon>Rhabditidae</taxon>
        <taxon>Peloderinae</taxon>
        <taxon>Caenorhabditis</taxon>
    </lineage>
</organism>
<dbReference type="PANTHER" id="PTHR15715:SF37">
    <property type="entry name" value="LD47843P"/>
    <property type="match status" value="1"/>
</dbReference>
<evidence type="ECO:0000256" key="2">
    <source>
        <dbReference type="SAM" id="Phobius"/>
    </source>
</evidence>
<protein>
    <recommendedName>
        <fullName evidence="3">FHA domain-containing protein</fullName>
    </recommendedName>
</protein>
<feature type="coiled-coil region" evidence="1">
    <location>
        <begin position="252"/>
        <end position="342"/>
    </location>
</feature>
<accession>A0A9P1IPC5</accession>
<dbReference type="InterPro" id="IPR051176">
    <property type="entry name" value="Cent_Immune-Sig_Mod"/>
</dbReference>
<keyword evidence="2" id="KW-0472">Membrane</keyword>
<evidence type="ECO:0000259" key="3">
    <source>
        <dbReference type="PROSITE" id="PS50006"/>
    </source>
</evidence>
<reference evidence="4" key="1">
    <citation type="submission" date="2022-11" db="EMBL/GenBank/DDBJ databases">
        <authorList>
            <person name="Kikuchi T."/>
        </authorList>
    </citation>
    <scope>NUCLEOTIDE SEQUENCE</scope>
    <source>
        <strain evidence="4">PS1010</strain>
    </source>
</reference>
<dbReference type="Proteomes" id="UP001152747">
    <property type="component" value="Unassembled WGS sequence"/>
</dbReference>
<dbReference type="OrthoDB" id="687730at2759"/>
<gene>
    <name evidence="4" type="ORF">CAMP_LOCUS10364</name>
</gene>
<keyword evidence="2" id="KW-1133">Transmembrane helix</keyword>
<keyword evidence="5" id="KW-1185">Reference proteome</keyword>
<dbReference type="CDD" id="cd21911">
    <property type="entry name" value="CC1_SLMAP"/>
    <property type="match status" value="1"/>
</dbReference>
<dbReference type="PROSITE" id="PS50006">
    <property type="entry name" value="FHA_DOMAIN"/>
    <property type="match status" value="1"/>
</dbReference>
<dbReference type="Pfam" id="PF00498">
    <property type="entry name" value="FHA"/>
    <property type="match status" value="1"/>
</dbReference>
<dbReference type="InterPro" id="IPR008984">
    <property type="entry name" value="SMAD_FHA_dom_sf"/>
</dbReference>
<evidence type="ECO:0000256" key="1">
    <source>
        <dbReference type="SAM" id="Coils"/>
    </source>
</evidence>
<dbReference type="EMBL" id="CANHGI010000004">
    <property type="protein sequence ID" value="CAI5447727.1"/>
    <property type="molecule type" value="Genomic_DNA"/>
</dbReference>
<name>A0A9P1IPC5_9PELO</name>
<proteinExistence type="predicted"/>
<feature type="domain" description="FHA" evidence="3">
    <location>
        <begin position="31"/>
        <end position="86"/>
    </location>
</feature>
<dbReference type="Gene3D" id="2.60.200.20">
    <property type="match status" value="1"/>
</dbReference>
<dbReference type="SUPFAM" id="SSF49879">
    <property type="entry name" value="SMAD/FHA domain"/>
    <property type="match status" value="1"/>
</dbReference>
<dbReference type="SMART" id="SM00240">
    <property type="entry name" value="FHA"/>
    <property type="match status" value="1"/>
</dbReference>
<evidence type="ECO:0000313" key="4">
    <source>
        <dbReference type="EMBL" id="CAI5447727.1"/>
    </source>
</evidence>
<evidence type="ECO:0000313" key="5">
    <source>
        <dbReference type="Proteomes" id="UP001152747"/>
    </source>
</evidence>
<keyword evidence="2" id="KW-0812">Transmembrane</keyword>
<comment type="caution">
    <text evidence="4">The sequence shown here is derived from an EMBL/GenBank/DDBJ whole genome shotgun (WGS) entry which is preliminary data.</text>
</comment>
<feature type="transmembrane region" description="Helical" evidence="2">
    <location>
        <begin position="523"/>
        <end position="543"/>
    </location>
</feature>
<dbReference type="PANTHER" id="PTHR15715">
    <property type="entry name" value="CENTROSOMAL PROTEIN OF 170 KDA"/>
    <property type="match status" value="1"/>
</dbReference>
<feature type="coiled-coil region" evidence="1">
    <location>
        <begin position="416"/>
        <end position="443"/>
    </location>
</feature>
<dbReference type="AlphaFoldDB" id="A0A9P1IPC5"/>
<keyword evidence="1" id="KW-0175">Coiled coil</keyword>
<dbReference type="InterPro" id="IPR000253">
    <property type="entry name" value="FHA_dom"/>
</dbReference>